<sequence>MTANQPRSAYATALGTDLERLRPQLRRYFAGPQVPGEVGYGKGRFEYAGSRFSWLSWLTRPVVGKHLFLSQSGTDVPFTVLNRPAKAPDGGPTLEATRDFQFPKTTDRFVDVVSAAGNHTVLDRLGQSRRVEALLLLSVDDRGDLRMSSLTTALRLGALRIPLPRWLGVQVEGFDGWDEETERHTVYVTGTNPLLGTLIEYRGSFTYSYVADPEA</sequence>
<dbReference type="RefSeq" id="WP_167152056.1">
    <property type="nucleotide sequence ID" value="NZ_JAAMOX010000003.1"/>
</dbReference>
<proteinExistence type="predicted"/>
<protein>
    <recommendedName>
        <fullName evidence="1">DUF4166 domain-containing protein</fullName>
    </recommendedName>
</protein>
<dbReference type="InterPro" id="IPR025311">
    <property type="entry name" value="DUF4166"/>
</dbReference>
<name>A0A7X5R3T4_9MICO</name>
<dbReference type="Proteomes" id="UP000541033">
    <property type="component" value="Unassembled WGS sequence"/>
</dbReference>
<dbReference type="Pfam" id="PF13761">
    <property type="entry name" value="DUF4166"/>
    <property type="match status" value="1"/>
</dbReference>
<reference evidence="2 3" key="1">
    <citation type="submission" date="2020-02" db="EMBL/GenBank/DDBJ databases">
        <title>Sequencing the genomes of 1000 actinobacteria strains.</title>
        <authorList>
            <person name="Klenk H.-P."/>
        </authorList>
    </citation>
    <scope>NUCLEOTIDE SEQUENCE [LARGE SCALE GENOMIC DNA]</scope>
    <source>
        <strain evidence="2 3">DSM 27960</strain>
    </source>
</reference>
<dbReference type="EMBL" id="JAAMOX010000003">
    <property type="protein sequence ID" value="NIH55123.1"/>
    <property type="molecule type" value="Genomic_DNA"/>
</dbReference>
<accession>A0A7X5R3T4</accession>
<evidence type="ECO:0000313" key="3">
    <source>
        <dbReference type="Proteomes" id="UP000541033"/>
    </source>
</evidence>
<keyword evidence="3" id="KW-1185">Reference proteome</keyword>
<comment type="caution">
    <text evidence="2">The sequence shown here is derived from an EMBL/GenBank/DDBJ whole genome shotgun (WGS) entry which is preliminary data.</text>
</comment>
<evidence type="ECO:0000259" key="1">
    <source>
        <dbReference type="Pfam" id="PF13761"/>
    </source>
</evidence>
<dbReference type="AlphaFoldDB" id="A0A7X5R3T4"/>
<gene>
    <name evidence="2" type="ORF">FHX76_003038</name>
</gene>
<organism evidence="2 3">
    <name type="scientific">Lysinibacter cavernae</name>
    <dbReference type="NCBI Taxonomy" id="1640652"/>
    <lineage>
        <taxon>Bacteria</taxon>
        <taxon>Bacillati</taxon>
        <taxon>Actinomycetota</taxon>
        <taxon>Actinomycetes</taxon>
        <taxon>Micrococcales</taxon>
        <taxon>Microbacteriaceae</taxon>
        <taxon>Lysinibacter</taxon>
    </lineage>
</organism>
<feature type="domain" description="DUF4166" evidence="1">
    <location>
        <begin position="21"/>
        <end position="205"/>
    </location>
</feature>
<evidence type="ECO:0000313" key="2">
    <source>
        <dbReference type="EMBL" id="NIH55123.1"/>
    </source>
</evidence>